<evidence type="ECO:0000259" key="11">
    <source>
        <dbReference type="Pfam" id="PF20258"/>
    </source>
</evidence>
<comment type="subcellular location">
    <subcellularLocation>
        <location evidence="10">Cytoplasm</location>
    </subcellularLocation>
</comment>
<dbReference type="Gene3D" id="2.30.30.280">
    <property type="entry name" value="Adenine nucleotide alpha hydrolases-like domains"/>
    <property type="match status" value="1"/>
</dbReference>
<dbReference type="EC" id="2.8.1.13" evidence="10"/>
<keyword evidence="6 10" id="KW-0067">ATP-binding</keyword>
<dbReference type="NCBIfam" id="TIGR00420">
    <property type="entry name" value="trmU"/>
    <property type="match status" value="1"/>
</dbReference>
<feature type="domain" description="tRNA-specific 2-thiouridylase MnmA-like C-terminal" evidence="11">
    <location>
        <begin position="280"/>
        <end position="352"/>
    </location>
</feature>
<feature type="site" description="Interaction with tRNA" evidence="10">
    <location>
        <position position="126"/>
    </location>
</feature>
<dbReference type="NCBIfam" id="NF001138">
    <property type="entry name" value="PRK00143.1"/>
    <property type="match status" value="1"/>
</dbReference>
<sequence length="363" mass="37833">MKVLAAMSGGVDSAVAAARAVDAGHDVTGVHLALARNPQTYRSGARGCCTLEDSRDARRAADVIGIPFYVWDLADEFHEDVVDNFVSEYAAGRTPNPCLRCNEKIKFAAVLDKALALGFDAVVTGHHARLGADGLLRRSVDLAKDQSYVLAVLTPSQLGHAMFPLGDVTKADVRAEASDRGLAVADKPDSHDICFIADGDTRRFLGERLGTASGPIVDAASGAVLGEHGGAHGYTVGQRRGLHLNRPAPDGKPRYVLSITPVTNTVTVGPVEALDVVEVRGERAVWLSGPTTVDCQVQLRAHGTPTDASVTVVDGTLTARLREPARGIAPGQAVVAYRPDPDGDIVLGSATIASTVSAAAPAA</sequence>
<dbReference type="GO" id="GO:0103016">
    <property type="term" value="F:tRNA-uridine 2-sulfurtransferase activity"/>
    <property type="evidence" value="ECO:0007669"/>
    <property type="project" value="UniProtKB-EC"/>
</dbReference>
<evidence type="ECO:0000256" key="9">
    <source>
        <dbReference type="ARBA" id="ARBA00051542"/>
    </source>
</evidence>
<evidence type="ECO:0000256" key="2">
    <source>
        <dbReference type="ARBA" id="ARBA00022555"/>
    </source>
</evidence>
<comment type="caution">
    <text evidence="13">The sequence shown here is derived from an EMBL/GenBank/DDBJ whole genome shotgun (WGS) entry which is preliminary data.</text>
</comment>
<dbReference type="EMBL" id="BOPH01000058">
    <property type="protein sequence ID" value="GIJ69241.1"/>
    <property type="molecule type" value="Genomic_DNA"/>
</dbReference>
<dbReference type="Pfam" id="PF20259">
    <property type="entry name" value="tRNA_Me_trans_M"/>
    <property type="match status" value="1"/>
</dbReference>
<evidence type="ECO:0000256" key="10">
    <source>
        <dbReference type="HAMAP-Rule" id="MF_00144"/>
    </source>
</evidence>
<evidence type="ECO:0000313" key="13">
    <source>
        <dbReference type="EMBL" id="GIJ69241.1"/>
    </source>
</evidence>
<evidence type="ECO:0000259" key="12">
    <source>
        <dbReference type="Pfam" id="PF20259"/>
    </source>
</evidence>
<feature type="binding site" evidence="10">
    <location>
        <position position="32"/>
    </location>
    <ligand>
        <name>ATP</name>
        <dbReference type="ChEBI" id="CHEBI:30616"/>
    </ligand>
</feature>
<evidence type="ECO:0000256" key="3">
    <source>
        <dbReference type="ARBA" id="ARBA00022679"/>
    </source>
</evidence>
<dbReference type="InterPro" id="IPR046884">
    <property type="entry name" value="MnmA-like_central"/>
</dbReference>
<proteinExistence type="inferred from homology"/>
<dbReference type="PANTHER" id="PTHR11933:SF5">
    <property type="entry name" value="MITOCHONDRIAL TRNA-SPECIFIC 2-THIOURIDYLASE 1"/>
    <property type="match status" value="1"/>
</dbReference>
<gene>
    <name evidence="13" type="primary">trmU</name>
    <name evidence="10" type="synonym">mnmA</name>
    <name evidence="13" type="ORF">Voc01_041580</name>
</gene>
<dbReference type="Proteomes" id="UP000635606">
    <property type="component" value="Unassembled WGS sequence"/>
</dbReference>
<feature type="site" description="Interaction with tRNA" evidence="10">
    <location>
        <position position="332"/>
    </location>
</feature>
<organism evidence="13 14">
    <name type="scientific">Virgisporangium ochraceum</name>
    <dbReference type="NCBI Taxonomy" id="65505"/>
    <lineage>
        <taxon>Bacteria</taxon>
        <taxon>Bacillati</taxon>
        <taxon>Actinomycetota</taxon>
        <taxon>Actinomycetes</taxon>
        <taxon>Micromonosporales</taxon>
        <taxon>Micromonosporaceae</taxon>
        <taxon>Virgisporangium</taxon>
    </lineage>
</organism>
<keyword evidence="3 10" id="KW-0808">Transferase</keyword>
<dbReference type="GO" id="GO:0002143">
    <property type="term" value="P:tRNA wobble position uridine thiolation"/>
    <property type="evidence" value="ECO:0007669"/>
    <property type="project" value="TreeGrafter"/>
</dbReference>
<dbReference type="RefSeq" id="WP_203929169.1">
    <property type="nucleotide sequence ID" value="NZ_BOPH01000058.1"/>
</dbReference>
<dbReference type="GO" id="GO:0005524">
    <property type="term" value="F:ATP binding"/>
    <property type="evidence" value="ECO:0007669"/>
    <property type="project" value="UniProtKB-KW"/>
</dbReference>
<feature type="binding site" evidence="10">
    <location>
        <begin position="6"/>
        <end position="13"/>
    </location>
    <ligand>
        <name>ATP</name>
        <dbReference type="ChEBI" id="CHEBI:30616"/>
    </ligand>
</feature>
<dbReference type="Pfam" id="PF03054">
    <property type="entry name" value="tRNA_Me_trans"/>
    <property type="match status" value="1"/>
</dbReference>
<dbReference type="InterPro" id="IPR046885">
    <property type="entry name" value="MnmA-like_C"/>
</dbReference>
<dbReference type="InterPro" id="IPR004506">
    <property type="entry name" value="MnmA-like"/>
</dbReference>
<dbReference type="CDD" id="cd01998">
    <property type="entry name" value="MnmA_TRMU-like"/>
    <property type="match status" value="1"/>
</dbReference>
<dbReference type="GO" id="GO:0005737">
    <property type="term" value="C:cytoplasm"/>
    <property type="evidence" value="ECO:0007669"/>
    <property type="project" value="UniProtKB-SubCell"/>
</dbReference>
<dbReference type="InterPro" id="IPR014729">
    <property type="entry name" value="Rossmann-like_a/b/a_fold"/>
</dbReference>
<dbReference type="Gene3D" id="3.40.50.620">
    <property type="entry name" value="HUPs"/>
    <property type="match status" value="1"/>
</dbReference>
<name>A0A8J3ZT71_9ACTN</name>
<keyword evidence="7 10" id="KW-0694">RNA-binding</keyword>
<dbReference type="Gene3D" id="2.40.30.10">
    <property type="entry name" value="Translation factors"/>
    <property type="match status" value="1"/>
</dbReference>
<keyword evidence="14" id="KW-1185">Reference proteome</keyword>
<dbReference type="InterPro" id="IPR023382">
    <property type="entry name" value="MnmA-like_central_sf"/>
</dbReference>
<keyword evidence="2 10" id="KW-0820">tRNA-binding</keyword>
<dbReference type="FunFam" id="3.40.50.620:FF:000057">
    <property type="entry name" value="tRNA-specific 2-thiouridylase MnmA"/>
    <property type="match status" value="1"/>
</dbReference>
<dbReference type="SUPFAM" id="SSF52402">
    <property type="entry name" value="Adenine nucleotide alpha hydrolases-like"/>
    <property type="match status" value="1"/>
</dbReference>
<feature type="region of interest" description="Interaction with tRNA" evidence="10">
    <location>
        <begin position="144"/>
        <end position="146"/>
    </location>
</feature>
<evidence type="ECO:0000313" key="14">
    <source>
        <dbReference type="Proteomes" id="UP000635606"/>
    </source>
</evidence>
<evidence type="ECO:0000256" key="8">
    <source>
        <dbReference type="ARBA" id="ARBA00023157"/>
    </source>
</evidence>
<evidence type="ECO:0000256" key="5">
    <source>
        <dbReference type="ARBA" id="ARBA00022741"/>
    </source>
</evidence>
<dbReference type="HAMAP" id="MF_00144">
    <property type="entry name" value="tRNA_thiouridyl_MnmA"/>
    <property type="match status" value="1"/>
</dbReference>
<dbReference type="GO" id="GO:0000049">
    <property type="term" value="F:tRNA binding"/>
    <property type="evidence" value="ECO:0007669"/>
    <property type="project" value="UniProtKB-KW"/>
</dbReference>
<dbReference type="AlphaFoldDB" id="A0A8J3ZT71"/>
<comment type="function">
    <text evidence="10">Catalyzes the 2-thiolation of uridine at the wobble position (U34) of tRNA, leading to the formation of s(2)U34.</text>
</comment>
<keyword evidence="4 10" id="KW-0819">tRNA processing</keyword>
<evidence type="ECO:0000256" key="4">
    <source>
        <dbReference type="ARBA" id="ARBA00022694"/>
    </source>
</evidence>
<feature type="domain" description="tRNA-specific 2-thiouridylase MnmA-like central" evidence="12">
    <location>
        <begin position="203"/>
        <end position="269"/>
    </location>
</feature>
<comment type="similarity">
    <text evidence="10">Belongs to the MnmA/TRMU family.</text>
</comment>
<evidence type="ECO:0000256" key="7">
    <source>
        <dbReference type="ARBA" id="ARBA00022884"/>
    </source>
</evidence>
<evidence type="ECO:0000256" key="6">
    <source>
        <dbReference type="ARBA" id="ARBA00022840"/>
    </source>
</evidence>
<feature type="active site" description="Cysteine persulfide intermediate" evidence="10">
    <location>
        <position position="194"/>
    </location>
</feature>
<comment type="caution">
    <text evidence="10">Lacks conserved residue(s) required for the propagation of feature annotation.</text>
</comment>
<keyword evidence="5 10" id="KW-0547">Nucleotide-binding</keyword>
<feature type="active site" description="Nucleophile" evidence="10">
    <location>
        <position position="101"/>
    </location>
</feature>
<evidence type="ECO:0000256" key="1">
    <source>
        <dbReference type="ARBA" id="ARBA00022490"/>
    </source>
</evidence>
<keyword evidence="8" id="KW-1015">Disulfide bond</keyword>
<dbReference type="PANTHER" id="PTHR11933">
    <property type="entry name" value="TRNA 5-METHYLAMINOMETHYL-2-THIOURIDYLATE -METHYLTRANSFERASE"/>
    <property type="match status" value="1"/>
</dbReference>
<dbReference type="Pfam" id="PF20258">
    <property type="entry name" value="tRNA_Me_trans_C"/>
    <property type="match status" value="1"/>
</dbReference>
<protein>
    <recommendedName>
        <fullName evidence="10">tRNA-specific 2-thiouridylase MnmA</fullName>
        <ecNumber evidence="10">2.8.1.13</ecNumber>
    </recommendedName>
</protein>
<reference evidence="13" key="1">
    <citation type="submission" date="2021-01" db="EMBL/GenBank/DDBJ databases">
        <title>Whole genome shotgun sequence of Virgisporangium ochraceum NBRC 16418.</title>
        <authorList>
            <person name="Komaki H."/>
            <person name="Tamura T."/>
        </authorList>
    </citation>
    <scope>NUCLEOTIDE SEQUENCE</scope>
    <source>
        <strain evidence="13">NBRC 16418</strain>
    </source>
</reference>
<keyword evidence="1 10" id="KW-0963">Cytoplasm</keyword>
<feature type="binding site" evidence="10">
    <location>
        <position position="125"/>
    </location>
    <ligand>
        <name>ATP</name>
        <dbReference type="ChEBI" id="CHEBI:30616"/>
    </ligand>
</feature>
<accession>A0A8J3ZT71</accession>
<comment type="catalytic activity">
    <reaction evidence="9 10">
        <text>S-sulfanyl-L-cysteinyl-[protein] + uridine(34) in tRNA + AH2 + ATP = 2-thiouridine(34) in tRNA + L-cysteinyl-[protein] + A + AMP + diphosphate + H(+)</text>
        <dbReference type="Rhea" id="RHEA:47032"/>
        <dbReference type="Rhea" id="RHEA-COMP:10131"/>
        <dbReference type="Rhea" id="RHEA-COMP:11726"/>
        <dbReference type="Rhea" id="RHEA-COMP:11727"/>
        <dbReference type="Rhea" id="RHEA-COMP:11728"/>
        <dbReference type="ChEBI" id="CHEBI:13193"/>
        <dbReference type="ChEBI" id="CHEBI:15378"/>
        <dbReference type="ChEBI" id="CHEBI:17499"/>
        <dbReference type="ChEBI" id="CHEBI:29950"/>
        <dbReference type="ChEBI" id="CHEBI:30616"/>
        <dbReference type="ChEBI" id="CHEBI:33019"/>
        <dbReference type="ChEBI" id="CHEBI:61963"/>
        <dbReference type="ChEBI" id="CHEBI:65315"/>
        <dbReference type="ChEBI" id="CHEBI:87170"/>
        <dbReference type="ChEBI" id="CHEBI:456215"/>
        <dbReference type="EC" id="2.8.1.13"/>
    </reaction>
</comment>